<dbReference type="Gene3D" id="3.40.33.10">
    <property type="entry name" value="CAP"/>
    <property type="match status" value="1"/>
</dbReference>
<evidence type="ECO:0000259" key="1">
    <source>
        <dbReference type="Pfam" id="PF00188"/>
    </source>
</evidence>
<reference evidence="3" key="1">
    <citation type="journal article" date="2019" name="Int. J. Syst. Evol. Microbiol.">
        <title>The Global Catalogue of Microorganisms (GCM) 10K type strain sequencing project: providing services to taxonomists for standard genome sequencing and annotation.</title>
        <authorList>
            <consortium name="The Broad Institute Genomics Platform"/>
            <consortium name="The Broad Institute Genome Sequencing Center for Infectious Disease"/>
            <person name="Wu L."/>
            <person name="Ma J."/>
        </authorList>
    </citation>
    <scope>NUCLEOTIDE SEQUENCE [LARGE SCALE GENOMIC DNA]</scope>
    <source>
        <strain evidence="3">CCUG 63830</strain>
    </source>
</reference>
<evidence type="ECO:0000313" key="3">
    <source>
        <dbReference type="Proteomes" id="UP001596317"/>
    </source>
</evidence>
<dbReference type="CDD" id="cd05379">
    <property type="entry name" value="CAP_bacterial"/>
    <property type="match status" value="1"/>
</dbReference>
<evidence type="ECO:0000313" key="2">
    <source>
        <dbReference type="EMBL" id="MFC6662523.1"/>
    </source>
</evidence>
<organism evidence="2 3">
    <name type="scientific">Deinococcus multiflagellatus</name>
    <dbReference type="NCBI Taxonomy" id="1656887"/>
    <lineage>
        <taxon>Bacteria</taxon>
        <taxon>Thermotogati</taxon>
        <taxon>Deinococcota</taxon>
        <taxon>Deinococci</taxon>
        <taxon>Deinococcales</taxon>
        <taxon>Deinococcaceae</taxon>
        <taxon>Deinococcus</taxon>
    </lineage>
</organism>
<comment type="caution">
    <text evidence="2">The sequence shown here is derived from an EMBL/GenBank/DDBJ whole genome shotgun (WGS) entry which is preliminary data.</text>
</comment>
<name>A0ABW1ZPK4_9DEIO</name>
<dbReference type="PANTHER" id="PTHR31157:SF1">
    <property type="entry name" value="SCP DOMAIN-CONTAINING PROTEIN"/>
    <property type="match status" value="1"/>
</dbReference>
<dbReference type="Proteomes" id="UP001596317">
    <property type="component" value="Unassembled WGS sequence"/>
</dbReference>
<gene>
    <name evidence="2" type="ORF">ACFP90_20935</name>
</gene>
<sequence length="125" mass="13921">MRVRHWCQNGVSPAGALTFEGHLQRAAEWHAQDMRDRAYIAHQAPAPAPYGADPIDRVLRAGYQPPKGFRNGENLALGYRNPQEVVQAWLDSKQGHCETLARKDYVDIGVAAVDNFWALEVASPL</sequence>
<protein>
    <submittedName>
        <fullName evidence="2">CAP domain-containing protein</fullName>
    </submittedName>
</protein>
<dbReference type="RefSeq" id="WP_380059081.1">
    <property type="nucleotide sequence ID" value="NZ_JBHSWB010000002.1"/>
</dbReference>
<dbReference type="EMBL" id="JBHSWB010000002">
    <property type="protein sequence ID" value="MFC6662523.1"/>
    <property type="molecule type" value="Genomic_DNA"/>
</dbReference>
<dbReference type="Pfam" id="PF00188">
    <property type="entry name" value="CAP"/>
    <property type="match status" value="1"/>
</dbReference>
<feature type="domain" description="SCP" evidence="1">
    <location>
        <begin position="15"/>
        <end position="114"/>
    </location>
</feature>
<proteinExistence type="predicted"/>
<dbReference type="InterPro" id="IPR014044">
    <property type="entry name" value="CAP_dom"/>
</dbReference>
<accession>A0ABW1ZPK4</accession>
<keyword evidence="3" id="KW-1185">Reference proteome</keyword>
<dbReference type="PANTHER" id="PTHR31157">
    <property type="entry name" value="SCP DOMAIN-CONTAINING PROTEIN"/>
    <property type="match status" value="1"/>
</dbReference>
<dbReference type="InterPro" id="IPR035940">
    <property type="entry name" value="CAP_sf"/>
</dbReference>
<dbReference type="SUPFAM" id="SSF55797">
    <property type="entry name" value="PR-1-like"/>
    <property type="match status" value="1"/>
</dbReference>